<feature type="transmembrane region" description="Helical" evidence="1">
    <location>
        <begin position="12"/>
        <end position="31"/>
    </location>
</feature>
<feature type="transmembrane region" description="Helical" evidence="1">
    <location>
        <begin position="132"/>
        <end position="156"/>
    </location>
</feature>
<reference evidence="2 3" key="1">
    <citation type="journal article" date="2018" name="Sci. Rep.">
        <title>Genome sequence of the cauliflower mushroom Sparassis crispa (Hanabiratake) and its association with beneficial usage.</title>
        <authorList>
            <person name="Kiyama R."/>
            <person name="Furutani Y."/>
            <person name="Kawaguchi K."/>
            <person name="Nakanishi T."/>
        </authorList>
    </citation>
    <scope>NUCLEOTIDE SEQUENCE [LARGE SCALE GENOMIC DNA]</scope>
</reference>
<proteinExistence type="predicted"/>
<feature type="transmembrane region" description="Helical" evidence="1">
    <location>
        <begin position="43"/>
        <end position="66"/>
    </location>
</feature>
<keyword evidence="3" id="KW-1185">Reference proteome</keyword>
<dbReference type="EMBL" id="BFAD01000002">
    <property type="protein sequence ID" value="GBE79790.1"/>
    <property type="molecule type" value="Genomic_DNA"/>
</dbReference>
<accession>A0A401GCA2</accession>
<organism evidence="2 3">
    <name type="scientific">Sparassis crispa</name>
    <dbReference type="NCBI Taxonomy" id="139825"/>
    <lineage>
        <taxon>Eukaryota</taxon>
        <taxon>Fungi</taxon>
        <taxon>Dikarya</taxon>
        <taxon>Basidiomycota</taxon>
        <taxon>Agaricomycotina</taxon>
        <taxon>Agaricomycetes</taxon>
        <taxon>Polyporales</taxon>
        <taxon>Sparassidaceae</taxon>
        <taxon>Sparassis</taxon>
    </lineage>
</organism>
<sequence length="174" mass="19151">MQDALEKYGTLSDAVATASVLGAGITYTTIFNALRGNIGLMCWSFALFDVGLIITILFRSIMTALWHFQLPRKPFATVFWWELMIKVVLLMALISATIAIFLLSMSALQLVYPRPEGYQDAVQLTMSPVPSAALSMFIVAGGIAVLVGVFALLFWAGGFRKDDNPREAVQDYFV</sequence>
<dbReference type="AlphaFoldDB" id="A0A401GCA2"/>
<evidence type="ECO:0000313" key="3">
    <source>
        <dbReference type="Proteomes" id="UP000287166"/>
    </source>
</evidence>
<comment type="caution">
    <text evidence="2">The sequence shown here is derived from an EMBL/GenBank/DDBJ whole genome shotgun (WGS) entry which is preliminary data.</text>
</comment>
<protein>
    <submittedName>
        <fullName evidence="2">Uncharacterized protein</fullName>
    </submittedName>
</protein>
<keyword evidence="1" id="KW-1133">Transmembrane helix</keyword>
<dbReference type="RefSeq" id="XP_027610703.1">
    <property type="nucleotide sequence ID" value="XM_027754902.1"/>
</dbReference>
<keyword evidence="1" id="KW-0472">Membrane</keyword>
<dbReference type="GeneID" id="38776707"/>
<feature type="transmembrane region" description="Helical" evidence="1">
    <location>
        <begin position="87"/>
        <end position="112"/>
    </location>
</feature>
<keyword evidence="1" id="KW-0812">Transmembrane</keyword>
<dbReference type="InParanoid" id="A0A401GCA2"/>
<evidence type="ECO:0000256" key="1">
    <source>
        <dbReference type="SAM" id="Phobius"/>
    </source>
</evidence>
<name>A0A401GCA2_9APHY</name>
<dbReference type="OrthoDB" id="2679843at2759"/>
<evidence type="ECO:0000313" key="2">
    <source>
        <dbReference type="EMBL" id="GBE79790.1"/>
    </source>
</evidence>
<gene>
    <name evidence="2" type="ORF">SCP_0209910</name>
</gene>
<dbReference type="Proteomes" id="UP000287166">
    <property type="component" value="Unassembled WGS sequence"/>
</dbReference>